<dbReference type="Proteomes" id="UP000184109">
    <property type="component" value="Unassembled WGS sequence"/>
</dbReference>
<protein>
    <submittedName>
        <fullName evidence="2">Protein involved in gliding motility GldB</fullName>
    </submittedName>
</protein>
<sequence length="319" mass="37021">MKKWLCLSFIFLMLVACTSTNKTEQEIAKVKTNTQFALFHNALFTASPKDLPELKSDFPYMFPKQMPDELVLERMKDTSQQFLYKQVKKVYGDFNTYETQIDDLFKHIKYYFNDFKIPTVVTDITGVLYQDRVLYADTLLLVSLDMFLGKDNEVYGGYAKYLSETFTPKHMTSAIAQKIIDTKYPFDKNRTFLGQMIFEGKKAYLLDLFLPTITDEIKLGYTPKKLAWAKVNEATVWAFFIKNELLYSNDVKLKQRFLEVAPFSKFYTSIDRDSPGAIGKYTGLQIVRAYMNKHEISPQTLIDLDAQTILSQSGYKPKK</sequence>
<keyword evidence="3" id="KW-1185">Reference proteome</keyword>
<feature type="chain" id="PRO_5012206403" evidence="1">
    <location>
        <begin position="22"/>
        <end position="319"/>
    </location>
</feature>
<dbReference type="STRING" id="1195760.SAMN05444281_0664"/>
<dbReference type="AlphaFoldDB" id="A0A1M5T2L1"/>
<dbReference type="PROSITE" id="PS51257">
    <property type="entry name" value="PROKAR_LIPOPROTEIN"/>
    <property type="match status" value="1"/>
</dbReference>
<organism evidence="2 3">
    <name type="scientific">Wenyingzhuangia marina</name>
    <dbReference type="NCBI Taxonomy" id="1195760"/>
    <lineage>
        <taxon>Bacteria</taxon>
        <taxon>Pseudomonadati</taxon>
        <taxon>Bacteroidota</taxon>
        <taxon>Flavobacteriia</taxon>
        <taxon>Flavobacteriales</taxon>
        <taxon>Flavobacteriaceae</taxon>
        <taxon>Wenyingzhuangia</taxon>
    </lineage>
</organism>
<evidence type="ECO:0000313" key="2">
    <source>
        <dbReference type="EMBL" id="SHH44999.1"/>
    </source>
</evidence>
<keyword evidence="1" id="KW-0732">Signal</keyword>
<dbReference type="OrthoDB" id="976022at2"/>
<gene>
    <name evidence="2" type="ORF">SAMN05444281_0664</name>
</gene>
<dbReference type="EMBL" id="FQXQ01000001">
    <property type="protein sequence ID" value="SHH44999.1"/>
    <property type="molecule type" value="Genomic_DNA"/>
</dbReference>
<evidence type="ECO:0000256" key="1">
    <source>
        <dbReference type="SAM" id="SignalP"/>
    </source>
</evidence>
<dbReference type="RefSeq" id="WP_073118237.1">
    <property type="nucleotide sequence ID" value="NZ_BMEN01000001.1"/>
</dbReference>
<dbReference type="NCBIfam" id="TIGR03514">
    <property type="entry name" value="GldB_lipo"/>
    <property type="match status" value="1"/>
</dbReference>
<reference evidence="3" key="1">
    <citation type="submission" date="2016-11" db="EMBL/GenBank/DDBJ databases">
        <authorList>
            <person name="Varghese N."/>
            <person name="Submissions S."/>
        </authorList>
    </citation>
    <scope>NUCLEOTIDE SEQUENCE [LARGE SCALE GENOMIC DNA]</scope>
    <source>
        <strain evidence="3">DSM 100572</strain>
    </source>
</reference>
<evidence type="ECO:0000313" key="3">
    <source>
        <dbReference type="Proteomes" id="UP000184109"/>
    </source>
</evidence>
<proteinExistence type="predicted"/>
<accession>A0A1M5T2L1</accession>
<feature type="signal peptide" evidence="1">
    <location>
        <begin position="1"/>
        <end position="21"/>
    </location>
</feature>
<dbReference type="InterPro" id="IPR019853">
    <property type="entry name" value="GldB-like"/>
</dbReference>
<dbReference type="Pfam" id="PF25594">
    <property type="entry name" value="GldB_lipo"/>
    <property type="match status" value="1"/>
</dbReference>
<name>A0A1M5T2L1_9FLAO</name>